<name>A0A344LEE4_9PSEU</name>
<dbReference type="AlphaFoldDB" id="A0A344LEE4"/>
<evidence type="ECO:0008006" key="3">
    <source>
        <dbReference type="Google" id="ProtNLM"/>
    </source>
</evidence>
<accession>A0A344LEE4</accession>
<proteinExistence type="predicted"/>
<protein>
    <recommendedName>
        <fullName evidence="3">DUF3137 domain-containing protein</fullName>
    </recommendedName>
</protein>
<sequence>MVIVAIFLGIILLGLVIGLVMRPKVQARARAHVDALQAVAASFGWQIDRRAVPDIRARLPIGGMFNEDTGIRATAQLTGQWRGVPVVALQLAYGTEGMATYTWHTMTMIMVPRPVPGPVVALTPQGMSWANFLAADRQVGYPPFDGRYHVHAKSDEQARATLTPAVAGLLAEDPRMQERMLFFGERDLAASFPGSITQQQAVAQTADLLLDVSQRLAVR</sequence>
<keyword evidence="2" id="KW-1185">Reference proteome</keyword>
<evidence type="ECO:0000313" key="1">
    <source>
        <dbReference type="EMBL" id="AXB46418.1"/>
    </source>
</evidence>
<reference evidence="1 2" key="1">
    <citation type="submission" date="2016-04" db="EMBL/GenBank/DDBJ databases">
        <title>Complete genome sequence and analysis of deep-sea sediment isolate, Amycolatopsis sp. WP1.</title>
        <authorList>
            <person name="Wang H."/>
            <person name="Chen S."/>
            <person name="Wu Q."/>
        </authorList>
    </citation>
    <scope>NUCLEOTIDE SEQUENCE [LARGE SCALE GENOMIC DNA]</scope>
    <source>
        <strain evidence="1 2">WP1</strain>
    </source>
</reference>
<dbReference type="KEGG" id="aab:A4R43_31455"/>
<dbReference type="OrthoDB" id="4224793at2"/>
<gene>
    <name evidence="1" type="ORF">A4R43_31455</name>
</gene>
<dbReference type="EMBL" id="CP015163">
    <property type="protein sequence ID" value="AXB46418.1"/>
    <property type="molecule type" value="Genomic_DNA"/>
</dbReference>
<dbReference type="Proteomes" id="UP000250434">
    <property type="component" value="Chromosome"/>
</dbReference>
<evidence type="ECO:0000313" key="2">
    <source>
        <dbReference type="Proteomes" id="UP000250434"/>
    </source>
</evidence>
<organism evidence="1 2">
    <name type="scientific">Amycolatopsis albispora</name>
    <dbReference type="NCBI Taxonomy" id="1804986"/>
    <lineage>
        <taxon>Bacteria</taxon>
        <taxon>Bacillati</taxon>
        <taxon>Actinomycetota</taxon>
        <taxon>Actinomycetes</taxon>
        <taxon>Pseudonocardiales</taxon>
        <taxon>Pseudonocardiaceae</taxon>
        <taxon>Amycolatopsis</taxon>
    </lineage>
</organism>
<dbReference type="RefSeq" id="WP_113695469.1">
    <property type="nucleotide sequence ID" value="NZ_CP015163.1"/>
</dbReference>